<name>A0A7E6ET98_9MOLL</name>
<proteinExistence type="predicted"/>
<dbReference type="RefSeq" id="XP_036358564.1">
    <property type="nucleotide sequence ID" value="XM_036502671.1"/>
</dbReference>
<reference evidence="2" key="1">
    <citation type="submission" date="2025-08" db="UniProtKB">
        <authorList>
            <consortium name="RefSeq"/>
        </authorList>
    </citation>
    <scope>IDENTIFICATION</scope>
</reference>
<keyword evidence="2" id="KW-0418">Kinase</keyword>
<keyword evidence="2" id="KW-0808">Transferase</keyword>
<keyword evidence="1" id="KW-1185">Reference proteome</keyword>
<dbReference type="GO" id="GO:0016301">
    <property type="term" value="F:kinase activity"/>
    <property type="evidence" value="ECO:0007669"/>
    <property type="project" value="UniProtKB-KW"/>
</dbReference>
<organism evidence="1 2">
    <name type="scientific">Octopus sinensis</name>
    <name type="common">East Asian common octopus</name>
    <dbReference type="NCBI Taxonomy" id="2607531"/>
    <lineage>
        <taxon>Eukaryota</taxon>
        <taxon>Metazoa</taxon>
        <taxon>Spiralia</taxon>
        <taxon>Lophotrochozoa</taxon>
        <taxon>Mollusca</taxon>
        <taxon>Cephalopoda</taxon>
        <taxon>Coleoidea</taxon>
        <taxon>Octopodiformes</taxon>
        <taxon>Octopoda</taxon>
        <taxon>Incirrata</taxon>
        <taxon>Octopodidae</taxon>
        <taxon>Octopus</taxon>
    </lineage>
</organism>
<dbReference type="AlphaFoldDB" id="A0A7E6ET98"/>
<evidence type="ECO:0000313" key="1">
    <source>
        <dbReference type="Proteomes" id="UP000515154"/>
    </source>
</evidence>
<evidence type="ECO:0000313" key="2">
    <source>
        <dbReference type="RefSeq" id="XP_036358564.1"/>
    </source>
</evidence>
<dbReference type="Proteomes" id="UP000515154">
    <property type="component" value="Linkage group LG4"/>
</dbReference>
<dbReference type="KEGG" id="osn:118763309"/>
<gene>
    <name evidence="2" type="primary">LOC118763309</name>
</gene>
<protein>
    <submittedName>
        <fullName evidence="2">Probable cyclin-dependent serine/threonine-protein kinase DDB_G0292550</fullName>
    </submittedName>
</protein>
<sequence length="325" mass="37151">MVSDDMKRISDSNKLIMTNIYADKMRFENKRNKCDVVGFVNGNHVNKFNNENCNDENTMDDNSNGREGVANNRNHKCELRFKVGLRSNEGENRNKNDTNSNKNKNIHITNRYRNGLAFRTSSQATYCNPIINTKSRIRQVTWYAPPFSLRVKGLPKLFFKLLKENFPKHHKYYSICNKSTIKVAYSDTPNVVSIVASLNRNKIRRYNDRNDDRSFSGKFINDIEDSSNINSTSSEIDYEGRVGMTNNANSRNNHNNDVGDDISDYNDYQGGTNSVNCSDNVSNHMTFSMKLPVALLLIAGISITKVQGKHQKMMDISDLRNSDKL</sequence>
<accession>A0A7E6ET98</accession>